<gene>
    <name evidence="1" type="ORF">S01H4_46106</name>
</gene>
<accession>X1D6S1</accession>
<reference evidence="1" key="1">
    <citation type="journal article" date="2014" name="Front. Microbiol.">
        <title>High frequency of phylogenetically diverse reductive dehalogenase-homologous genes in deep subseafloor sedimentary metagenomes.</title>
        <authorList>
            <person name="Kawai M."/>
            <person name="Futagami T."/>
            <person name="Toyoda A."/>
            <person name="Takaki Y."/>
            <person name="Nishi S."/>
            <person name="Hori S."/>
            <person name="Arai W."/>
            <person name="Tsubouchi T."/>
            <person name="Morono Y."/>
            <person name="Uchiyama I."/>
            <person name="Ito T."/>
            <person name="Fujiyama A."/>
            <person name="Inagaki F."/>
            <person name="Takami H."/>
        </authorList>
    </citation>
    <scope>NUCLEOTIDE SEQUENCE</scope>
    <source>
        <strain evidence="1">Expedition CK06-06</strain>
    </source>
</reference>
<evidence type="ECO:0000313" key="1">
    <source>
        <dbReference type="EMBL" id="GAH03960.1"/>
    </source>
</evidence>
<protein>
    <submittedName>
        <fullName evidence="1">Uncharacterized protein</fullName>
    </submittedName>
</protein>
<proteinExistence type="predicted"/>
<organism evidence="1">
    <name type="scientific">marine sediment metagenome</name>
    <dbReference type="NCBI Taxonomy" id="412755"/>
    <lineage>
        <taxon>unclassified sequences</taxon>
        <taxon>metagenomes</taxon>
        <taxon>ecological metagenomes</taxon>
    </lineage>
</organism>
<comment type="caution">
    <text evidence="1">The sequence shown here is derived from an EMBL/GenBank/DDBJ whole genome shotgun (WGS) entry which is preliminary data.</text>
</comment>
<name>X1D6S1_9ZZZZ</name>
<dbReference type="EMBL" id="BART01025731">
    <property type="protein sequence ID" value="GAH03960.1"/>
    <property type="molecule type" value="Genomic_DNA"/>
</dbReference>
<sequence length="262" mass="31259">MEMISFESQRVPPWFFPYIENYSHIMLDMRFRTEDASVEMFNFSLDLEIQGFEGLIFYIYKPSLNTIDFDVLDHRTELIHTLKNLYINVKDYSSSDSLDSIIMPFGHFKEDHKFIPVLHSGKMESNYQAFTWTPSLLFKNIKSVIKISNKYDDLVPREYFDRYYYQFDSSFKGNKTEFLFSLINILVRLEDMPNIEPLVTKVKLLISKTNEMLFELCQRSIPLEMIDLLKGIERLKFNIGNLSKEEIYNWLDDLLNQYSEKI</sequence>
<dbReference type="AlphaFoldDB" id="X1D6S1"/>